<reference evidence="1" key="2">
    <citation type="journal article" date="2015" name="Fish Shellfish Immunol.">
        <title>Early steps in the European eel (Anguilla anguilla)-Vibrio vulnificus interaction in the gills: Role of the RtxA13 toxin.</title>
        <authorList>
            <person name="Callol A."/>
            <person name="Pajuelo D."/>
            <person name="Ebbesson L."/>
            <person name="Teles M."/>
            <person name="MacKenzie S."/>
            <person name="Amaro C."/>
        </authorList>
    </citation>
    <scope>NUCLEOTIDE SEQUENCE</scope>
</reference>
<reference evidence="1" key="1">
    <citation type="submission" date="2014-11" db="EMBL/GenBank/DDBJ databases">
        <authorList>
            <person name="Amaro Gonzalez C."/>
        </authorList>
    </citation>
    <scope>NUCLEOTIDE SEQUENCE</scope>
</reference>
<dbReference type="AlphaFoldDB" id="A0A0E9RYN8"/>
<dbReference type="EMBL" id="GBXM01068767">
    <property type="protein sequence ID" value="JAH39810.1"/>
    <property type="molecule type" value="Transcribed_RNA"/>
</dbReference>
<proteinExistence type="predicted"/>
<name>A0A0E9RYN8_ANGAN</name>
<sequence length="31" mass="3754">MKSPDLILQILCYKGKKKKSQTYLWMCCCWL</sequence>
<organism evidence="1">
    <name type="scientific">Anguilla anguilla</name>
    <name type="common">European freshwater eel</name>
    <name type="synonym">Muraena anguilla</name>
    <dbReference type="NCBI Taxonomy" id="7936"/>
    <lineage>
        <taxon>Eukaryota</taxon>
        <taxon>Metazoa</taxon>
        <taxon>Chordata</taxon>
        <taxon>Craniata</taxon>
        <taxon>Vertebrata</taxon>
        <taxon>Euteleostomi</taxon>
        <taxon>Actinopterygii</taxon>
        <taxon>Neopterygii</taxon>
        <taxon>Teleostei</taxon>
        <taxon>Anguilliformes</taxon>
        <taxon>Anguillidae</taxon>
        <taxon>Anguilla</taxon>
    </lineage>
</organism>
<dbReference type="EMBL" id="GBXM01074366">
    <property type="protein sequence ID" value="JAH34211.1"/>
    <property type="molecule type" value="Transcribed_RNA"/>
</dbReference>
<accession>A0A0E9RYN8</accession>
<protein>
    <submittedName>
        <fullName evidence="1">Uncharacterized protein</fullName>
    </submittedName>
</protein>
<evidence type="ECO:0000313" key="1">
    <source>
        <dbReference type="EMBL" id="JAH34211.1"/>
    </source>
</evidence>